<accession>A0A9X2B8Z1</accession>
<evidence type="ECO:0000313" key="2">
    <source>
        <dbReference type="Proteomes" id="UP001139450"/>
    </source>
</evidence>
<keyword evidence="2" id="KW-1185">Reference proteome</keyword>
<proteinExistence type="predicted"/>
<dbReference type="RefSeq" id="WP_245129768.1">
    <property type="nucleotide sequence ID" value="NZ_JALJEJ010000003.1"/>
</dbReference>
<dbReference type="Proteomes" id="UP001139450">
    <property type="component" value="Unassembled WGS sequence"/>
</dbReference>
<comment type="caution">
    <text evidence="1">The sequence shown here is derived from an EMBL/GenBank/DDBJ whole genome shotgun (WGS) entry which is preliminary data.</text>
</comment>
<dbReference type="AlphaFoldDB" id="A0A9X2B8Z1"/>
<gene>
    <name evidence="1" type="ORF">MUY27_09495</name>
</gene>
<dbReference type="EMBL" id="JALJEJ010000003">
    <property type="protein sequence ID" value="MCJ8209941.1"/>
    <property type="molecule type" value="Genomic_DNA"/>
</dbReference>
<protein>
    <submittedName>
        <fullName evidence="1">Uncharacterized protein</fullName>
    </submittedName>
</protein>
<sequence>MNNFFLVNEAISIDDYTEFALGMSELIAIKRHKEDVFSKHSSIYYLDQYARLFSSYGQLEQSIITFIEQLSPIEEYIDNDDIAIEHYPNDNNAFLGINFNGCNISEDNQILDNNSYQRYKFRLLSLFEKLLANLGICSYPASFKRDFLSLDISVQQSIIDDFIKAKKRGLATPYYPDTKIIADVTPENNQCKVYELRVYRPVALRVYFNESSEKICLASIEQKSNPNQTSDIRAAHKILSTL</sequence>
<reference evidence="1" key="1">
    <citation type="submission" date="2022-04" db="EMBL/GenBank/DDBJ databases">
        <title>Mucilaginibacter sp. RS28 isolated from freshwater.</title>
        <authorList>
            <person name="Ko S.-R."/>
        </authorList>
    </citation>
    <scope>NUCLEOTIDE SEQUENCE</scope>
    <source>
        <strain evidence="1">RS28</strain>
    </source>
</reference>
<organism evidence="1 2">
    <name type="scientific">Mucilaginibacter straminoryzae</name>
    <dbReference type="NCBI Taxonomy" id="2932774"/>
    <lineage>
        <taxon>Bacteria</taxon>
        <taxon>Pseudomonadati</taxon>
        <taxon>Bacteroidota</taxon>
        <taxon>Sphingobacteriia</taxon>
        <taxon>Sphingobacteriales</taxon>
        <taxon>Sphingobacteriaceae</taxon>
        <taxon>Mucilaginibacter</taxon>
    </lineage>
</organism>
<evidence type="ECO:0000313" key="1">
    <source>
        <dbReference type="EMBL" id="MCJ8209941.1"/>
    </source>
</evidence>
<name>A0A9X2B8Z1_9SPHI</name>